<dbReference type="EMBL" id="CAJVPJ010000850">
    <property type="protein sequence ID" value="CAG8560576.1"/>
    <property type="molecule type" value="Genomic_DNA"/>
</dbReference>
<dbReference type="PANTHER" id="PTHR45774">
    <property type="entry name" value="BTB/POZ DOMAIN-CONTAINING"/>
    <property type="match status" value="1"/>
</dbReference>
<dbReference type="Proteomes" id="UP000789572">
    <property type="component" value="Unassembled WGS sequence"/>
</dbReference>
<feature type="non-terminal residue" evidence="3">
    <location>
        <position position="517"/>
    </location>
</feature>
<keyword evidence="4" id="KW-1185">Reference proteome</keyword>
<sequence>DYDVIIDVGEGSDKTQCLAHSIILKTRSEYFRVALSFNWAKKEGDYYRYSKPNITSRAFDAVLKYLYVGTIDVSQENPETIFSIILALDEMQLYAPLEVVQKFFVENYTNWIDKNPVKTLEMASTNDNLSLIKEYIEKIICQEPEKFFQSTDFVDVKENSLISLLERDDLVMREVDIWEALIKWGKSVSEDSDNDLSIYKETLRTKLEKCINHVRFCRMTSAEYALKVREPYKWLLPNDLDEEIVNHFLRARKASKAILVQPRRRHLNTTFIVGEQISYVYRWIMDRESSTPDTLPDFKLIFKADRDGWDTFRQKCQGKEKTLVLIKVRDAPIILGGYNPVTWDVEQQTSATSPDEQRTPALPRRPIASTSSQPRISPLATVTPPVGPPLFQPQPQRNSGQYYRPPVVRLPPPMPQVSSFKPALHPQFGLFDIPGGFNKTSSSFIFMFQLDSIPQRARIIDSNFAIDPTAASPKFGRSDLHIEGKMVSCSPIDYEPSLSLDGKYAIIDYEVHQVQLP</sequence>
<protein>
    <submittedName>
        <fullName evidence="3">4049_t:CDS:1</fullName>
    </submittedName>
</protein>
<dbReference type="CDD" id="cd18186">
    <property type="entry name" value="BTB_POZ_ZBTB_KLHL-like"/>
    <property type="match status" value="1"/>
</dbReference>
<evidence type="ECO:0000313" key="3">
    <source>
        <dbReference type="EMBL" id="CAG8560576.1"/>
    </source>
</evidence>
<accession>A0A9N9BE16</accession>
<feature type="domain" description="BTB" evidence="2">
    <location>
        <begin position="2"/>
        <end position="75"/>
    </location>
</feature>
<dbReference type="InterPro" id="IPR011333">
    <property type="entry name" value="SKP1/BTB/POZ_sf"/>
</dbReference>
<dbReference type="PROSITE" id="PS50097">
    <property type="entry name" value="BTB"/>
    <property type="match status" value="1"/>
</dbReference>
<organism evidence="3 4">
    <name type="scientific">Paraglomus occultum</name>
    <dbReference type="NCBI Taxonomy" id="144539"/>
    <lineage>
        <taxon>Eukaryota</taxon>
        <taxon>Fungi</taxon>
        <taxon>Fungi incertae sedis</taxon>
        <taxon>Mucoromycota</taxon>
        <taxon>Glomeromycotina</taxon>
        <taxon>Glomeromycetes</taxon>
        <taxon>Paraglomerales</taxon>
        <taxon>Paraglomeraceae</taxon>
        <taxon>Paraglomus</taxon>
    </lineage>
</organism>
<dbReference type="Gene3D" id="1.25.40.420">
    <property type="match status" value="1"/>
</dbReference>
<name>A0A9N9BE16_9GLOM</name>
<proteinExistence type="predicted"/>
<dbReference type="Pfam" id="PF07707">
    <property type="entry name" value="BACK"/>
    <property type="match status" value="1"/>
</dbReference>
<reference evidence="3" key="1">
    <citation type="submission" date="2021-06" db="EMBL/GenBank/DDBJ databases">
        <authorList>
            <person name="Kallberg Y."/>
            <person name="Tangrot J."/>
            <person name="Rosling A."/>
        </authorList>
    </citation>
    <scope>NUCLEOTIDE SEQUENCE</scope>
    <source>
        <strain evidence="3">IA702</strain>
    </source>
</reference>
<dbReference type="InterPro" id="IPR000210">
    <property type="entry name" value="BTB/POZ_dom"/>
</dbReference>
<evidence type="ECO:0000256" key="1">
    <source>
        <dbReference type="SAM" id="MobiDB-lite"/>
    </source>
</evidence>
<dbReference type="OrthoDB" id="298084at2759"/>
<dbReference type="PANTHER" id="PTHR45774:SF3">
    <property type="entry name" value="BTB (POZ) DOMAIN-CONTAINING 2B-RELATED"/>
    <property type="match status" value="1"/>
</dbReference>
<evidence type="ECO:0000259" key="2">
    <source>
        <dbReference type="PROSITE" id="PS50097"/>
    </source>
</evidence>
<comment type="caution">
    <text evidence="3">The sequence shown here is derived from an EMBL/GenBank/DDBJ whole genome shotgun (WGS) entry which is preliminary data.</text>
</comment>
<dbReference type="AlphaFoldDB" id="A0A9N9BE16"/>
<dbReference type="InterPro" id="IPR011705">
    <property type="entry name" value="BACK"/>
</dbReference>
<dbReference type="Pfam" id="PF00651">
    <property type="entry name" value="BTB"/>
    <property type="match status" value="1"/>
</dbReference>
<evidence type="ECO:0000313" key="4">
    <source>
        <dbReference type="Proteomes" id="UP000789572"/>
    </source>
</evidence>
<dbReference type="Gene3D" id="3.30.710.10">
    <property type="entry name" value="Potassium Channel Kv1.1, Chain A"/>
    <property type="match status" value="1"/>
</dbReference>
<gene>
    <name evidence="3" type="ORF">POCULU_LOCUS5487</name>
</gene>
<feature type="region of interest" description="Disordered" evidence="1">
    <location>
        <begin position="347"/>
        <end position="380"/>
    </location>
</feature>
<dbReference type="SUPFAM" id="SSF54695">
    <property type="entry name" value="POZ domain"/>
    <property type="match status" value="1"/>
</dbReference>